<dbReference type="GO" id="GO:0072594">
    <property type="term" value="P:establishment of protein localization to organelle"/>
    <property type="evidence" value="ECO:0007669"/>
    <property type="project" value="TreeGrafter"/>
</dbReference>
<feature type="signal peptide" evidence="23">
    <location>
        <begin position="1"/>
        <end position="20"/>
    </location>
</feature>
<gene>
    <name evidence="25" type="ORF">DPMN_139403</name>
</gene>
<keyword evidence="6 20" id="KW-0812">Transmembrane</keyword>
<comment type="subcellular location">
    <subcellularLocation>
        <location evidence="4">Cell projection</location>
        <location evidence="4">Dendrite</location>
    </subcellularLocation>
    <subcellularLocation>
        <location evidence="17">Cell projection</location>
        <location evidence="17">Growth cone membrane</location>
        <topology evidence="17">Single-pass type I membrane protein</topology>
    </subcellularLocation>
    <subcellularLocation>
        <location evidence="15">Cytoplasmic vesicle</location>
        <location evidence="15">Secretory vesicle</location>
        <location evidence="15">Synaptic vesicle membrane</location>
        <topology evidence="15">Single-pass type I membrane protein</topology>
    </subcellularLocation>
    <subcellularLocation>
        <location evidence="2">Early endosome membrane</location>
        <topology evidence="2">Single-pass type I membrane protein</topology>
    </subcellularLocation>
    <subcellularLocation>
        <location evidence="1">Endoplasmic reticulum-Golgi intermediate compartment membrane</location>
        <topology evidence="1">Single-pass type I membrane protein</topology>
    </subcellularLocation>
    <subcellularLocation>
        <location evidence="20">Membrane</location>
        <topology evidence="20">Single-pass type I membrane protein</topology>
    </subcellularLocation>
    <subcellularLocation>
        <location evidence="3">Recycling endosome</location>
    </subcellularLocation>
</comment>
<dbReference type="InterPro" id="IPR048528">
    <property type="entry name" value="Lamp2-like_luminal"/>
</dbReference>
<feature type="compositionally biased region" description="Low complexity" evidence="21">
    <location>
        <begin position="324"/>
        <end position="347"/>
    </location>
</feature>
<reference evidence="25" key="1">
    <citation type="journal article" date="2019" name="bioRxiv">
        <title>The Genome of the Zebra Mussel, Dreissena polymorpha: A Resource for Invasive Species Research.</title>
        <authorList>
            <person name="McCartney M.A."/>
            <person name="Auch B."/>
            <person name="Kono T."/>
            <person name="Mallez S."/>
            <person name="Zhang Y."/>
            <person name="Obille A."/>
            <person name="Becker A."/>
            <person name="Abrahante J.E."/>
            <person name="Garbe J."/>
            <person name="Badalamenti J.P."/>
            <person name="Herman A."/>
            <person name="Mangelson H."/>
            <person name="Liachko I."/>
            <person name="Sullivan S."/>
            <person name="Sone E.D."/>
            <person name="Koren S."/>
            <person name="Silverstein K.A.T."/>
            <person name="Beckman K.B."/>
            <person name="Gohl D.M."/>
        </authorList>
    </citation>
    <scope>NUCLEOTIDE SEQUENCE</scope>
    <source>
        <strain evidence="25">Duluth1</strain>
        <tissue evidence="25">Whole animal</tissue>
    </source>
</reference>
<keyword evidence="26" id="KW-1185">Reference proteome</keyword>
<feature type="domain" description="Lysosome-associated membrane glycoprotein 2-like luminal" evidence="24">
    <location>
        <begin position="27"/>
        <end position="179"/>
    </location>
</feature>
<evidence type="ECO:0000256" key="5">
    <source>
        <dbReference type="ARBA" id="ARBA00009644"/>
    </source>
</evidence>
<keyword evidence="12" id="KW-0325">Glycoprotein</keyword>
<evidence type="ECO:0000259" key="24">
    <source>
        <dbReference type="Pfam" id="PF01299"/>
    </source>
</evidence>
<sequence>MNTLGRFVILLGYVVVSVETTKFYCPANNPCILLDLDANFILSEHDKNGTKVSPVFDLQKAEVDETSCKCSHIFLTTSSTVRLQLFPSGDSLRITFNTSENLFKANPVDMKLDLTFDPKGHFPSENSTFVNIQSSYMHIGKRQESFACNTTEVLTFNSDPIYRMTMEIMNLKVQAFDVTGGKFSKAEVCPNDTPTSTTTHTITTETTQHTKTSHQPTTEPTTHTMTPNHPTTEPATHNMTSYHPTTETTTHNMTSHPTSEPTTHTMTSQPTTEPTTHNMTSHHPNTEPTTHNMTSQHTSEPTTHNMTSHNPTTEPTSHSHKTHTMTTATTEPTTSHMTTETTTSAPTTPMPSTPKFDVCNGSECCIIMTGHFMFHIEYEDSNNKTQMAEVKIPENATVTGNCNSVNTTQDITLHFANGWHFTVEIGEVATDDEAATIQGHTFSWQQYSLTYVMDEHFIFPNTPGAVKTIMGKPMFDNFTADEQGSYICNASQTLDLGSDNSALILSDLQYRAFGTTNSTTFPNNDVTRCQADQPSTTTPNPTTPTQAPNQAGTIVGAVVGTLVFLVVVAMAIMYMRKRSTMKKAQAYGEL</sequence>
<keyword evidence="10" id="KW-0770">Synapse</keyword>
<dbReference type="Gene3D" id="2.40.160.110">
    <property type="match status" value="2"/>
</dbReference>
<feature type="transmembrane region" description="Helical" evidence="22">
    <location>
        <begin position="554"/>
        <end position="575"/>
    </location>
</feature>
<evidence type="ECO:0000256" key="10">
    <source>
        <dbReference type="ARBA" id="ARBA00023018"/>
    </source>
</evidence>
<evidence type="ECO:0000256" key="19">
    <source>
        <dbReference type="ARBA" id="ARBA00076257"/>
    </source>
</evidence>
<feature type="compositionally biased region" description="Low complexity" evidence="21">
    <location>
        <begin position="536"/>
        <end position="548"/>
    </location>
</feature>
<comment type="similarity">
    <text evidence="5 20">Belongs to the LAMP family.</text>
</comment>
<feature type="region of interest" description="Disordered" evidence="21">
    <location>
        <begin position="523"/>
        <end position="548"/>
    </location>
</feature>
<dbReference type="EMBL" id="JAIWYP010000006">
    <property type="protein sequence ID" value="KAH3811003.1"/>
    <property type="molecule type" value="Genomic_DNA"/>
</dbReference>
<dbReference type="GO" id="GO:0031902">
    <property type="term" value="C:late endosome membrane"/>
    <property type="evidence" value="ECO:0007669"/>
    <property type="project" value="TreeGrafter"/>
</dbReference>
<evidence type="ECO:0000256" key="21">
    <source>
        <dbReference type="SAM" id="MobiDB-lite"/>
    </source>
</evidence>
<evidence type="ECO:0000256" key="3">
    <source>
        <dbReference type="ARBA" id="ARBA00004172"/>
    </source>
</evidence>
<dbReference type="PANTHER" id="PTHR11506:SF35">
    <property type="entry name" value="LYSOSOME-ASSOCIATED MEMBRANE GLYCOPROTEIN 5"/>
    <property type="match status" value="1"/>
</dbReference>
<dbReference type="AlphaFoldDB" id="A0A9D4G926"/>
<evidence type="ECO:0000256" key="12">
    <source>
        <dbReference type="ARBA" id="ARBA00023180"/>
    </source>
</evidence>
<evidence type="ECO:0000256" key="6">
    <source>
        <dbReference type="ARBA" id="ARBA00022692"/>
    </source>
</evidence>
<keyword evidence="11 20" id="KW-0472">Membrane</keyword>
<feature type="region of interest" description="Disordered" evidence="21">
    <location>
        <begin position="189"/>
        <end position="349"/>
    </location>
</feature>
<dbReference type="OrthoDB" id="6141101at2759"/>
<dbReference type="Proteomes" id="UP000828390">
    <property type="component" value="Unassembled WGS sequence"/>
</dbReference>
<keyword evidence="8" id="KW-0967">Endosome</keyword>
<organism evidence="25 26">
    <name type="scientific">Dreissena polymorpha</name>
    <name type="common">Zebra mussel</name>
    <name type="synonym">Mytilus polymorpha</name>
    <dbReference type="NCBI Taxonomy" id="45954"/>
    <lineage>
        <taxon>Eukaryota</taxon>
        <taxon>Metazoa</taxon>
        <taxon>Spiralia</taxon>
        <taxon>Lophotrochozoa</taxon>
        <taxon>Mollusca</taxon>
        <taxon>Bivalvia</taxon>
        <taxon>Autobranchia</taxon>
        <taxon>Heteroconchia</taxon>
        <taxon>Euheterodonta</taxon>
        <taxon>Imparidentia</taxon>
        <taxon>Neoheterodontei</taxon>
        <taxon>Myida</taxon>
        <taxon>Dreissenoidea</taxon>
        <taxon>Dreissenidae</taxon>
        <taxon>Dreissena</taxon>
    </lineage>
</organism>
<evidence type="ECO:0000256" key="11">
    <source>
        <dbReference type="ARBA" id="ARBA00023136"/>
    </source>
</evidence>
<evidence type="ECO:0000256" key="16">
    <source>
        <dbReference type="ARBA" id="ARBA00053950"/>
    </source>
</evidence>
<evidence type="ECO:0000256" key="1">
    <source>
        <dbReference type="ARBA" id="ARBA00004151"/>
    </source>
</evidence>
<evidence type="ECO:0000256" key="13">
    <source>
        <dbReference type="ARBA" id="ARBA00023273"/>
    </source>
</evidence>
<evidence type="ECO:0000256" key="18">
    <source>
        <dbReference type="ARBA" id="ARBA00074379"/>
    </source>
</evidence>
<evidence type="ECO:0000256" key="23">
    <source>
        <dbReference type="SAM" id="SignalP"/>
    </source>
</evidence>
<evidence type="ECO:0000256" key="9">
    <source>
        <dbReference type="ARBA" id="ARBA00022989"/>
    </source>
</evidence>
<reference evidence="25" key="2">
    <citation type="submission" date="2020-11" db="EMBL/GenBank/DDBJ databases">
        <authorList>
            <person name="McCartney M.A."/>
            <person name="Auch B."/>
            <person name="Kono T."/>
            <person name="Mallez S."/>
            <person name="Becker A."/>
            <person name="Gohl D.M."/>
            <person name="Silverstein K.A.T."/>
            <person name="Koren S."/>
            <person name="Bechman K.B."/>
            <person name="Herman A."/>
            <person name="Abrahante J.E."/>
            <person name="Garbe J."/>
        </authorList>
    </citation>
    <scope>NUCLEOTIDE SEQUENCE</scope>
    <source>
        <strain evidence="25">Duluth1</strain>
        <tissue evidence="25">Whole animal</tissue>
    </source>
</reference>
<name>A0A9D4G926_DREPO</name>
<evidence type="ECO:0000256" key="8">
    <source>
        <dbReference type="ARBA" id="ARBA00022753"/>
    </source>
</evidence>
<dbReference type="Pfam" id="PF01299">
    <property type="entry name" value="Lamp2-like_luminal"/>
    <property type="match status" value="1"/>
</dbReference>
<evidence type="ECO:0000256" key="4">
    <source>
        <dbReference type="ARBA" id="ARBA00004279"/>
    </source>
</evidence>
<dbReference type="InterPro" id="IPR002000">
    <property type="entry name" value="Lysosome-assoc_membr_glycop"/>
</dbReference>
<comment type="function">
    <text evidence="16">Plays a role in short-term synaptic plasticity in a subset of GABAergic neurons in the brain.</text>
</comment>
<evidence type="ECO:0000256" key="7">
    <source>
        <dbReference type="ARBA" id="ARBA00022729"/>
    </source>
</evidence>
<evidence type="ECO:0000256" key="2">
    <source>
        <dbReference type="ARBA" id="ARBA00004158"/>
    </source>
</evidence>
<dbReference type="PANTHER" id="PTHR11506">
    <property type="entry name" value="LYSOSOME-ASSOCIATED MEMBRANE GLYCOPROTEIN"/>
    <property type="match status" value="1"/>
</dbReference>
<evidence type="ECO:0000256" key="20">
    <source>
        <dbReference type="PROSITE-ProRule" id="PRU00740"/>
    </source>
</evidence>
<feature type="chain" id="PRO_5039687281" description="Lysosome-associated membrane glycoprotein 5" evidence="23">
    <location>
        <begin position="21"/>
        <end position="590"/>
    </location>
</feature>
<feature type="compositionally biased region" description="Polar residues" evidence="21">
    <location>
        <begin position="277"/>
        <end position="314"/>
    </location>
</feature>
<evidence type="ECO:0000256" key="14">
    <source>
        <dbReference type="ARBA" id="ARBA00023329"/>
    </source>
</evidence>
<comment type="caution">
    <text evidence="25">The sequence shown here is derived from an EMBL/GenBank/DDBJ whole genome shotgun (WGS) entry which is preliminary data.</text>
</comment>
<dbReference type="PROSITE" id="PS51407">
    <property type="entry name" value="LAMP_3"/>
    <property type="match status" value="1"/>
</dbReference>
<comment type="caution">
    <text evidence="20">Lacks conserved residue(s) required for the propagation of feature annotation.</text>
</comment>
<keyword evidence="13" id="KW-0966">Cell projection</keyword>
<evidence type="ECO:0000313" key="26">
    <source>
        <dbReference type="Proteomes" id="UP000828390"/>
    </source>
</evidence>
<accession>A0A9D4G926</accession>
<proteinExistence type="inferred from homology"/>
<protein>
    <recommendedName>
        <fullName evidence="18">Lysosome-associated membrane glycoprotein 5</fullName>
    </recommendedName>
    <alternativeName>
        <fullName evidence="19">Lysosome-associated membrane protein 5</fullName>
    </alternativeName>
</protein>
<evidence type="ECO:0000256" key="22">
    <source>
        <dbReference type="SAM" id="Phobius"/>
    </source>
</evidence>
<evidence type="ECO:0000313" key="25">
    <source>
        <dbReference type="EMBL" id="KAH3811003.1"/>
    </source>
</evidence>
<evidence type="ECO:0000256" key="17">
    <source>
        <dbReference type="ARBA" id="ARBA00060492"/>
    </source>
</evidence>
<feature type="compositionally biased region" description="Low complexity" evidence="21">
    <location>
        <begin position="193"/>
        <end position="276"/>
    </location>
</feature>
<dbReference type="GO" id="GO:0005886">
    <property type="term" value="C:plasma membrane"/>
    <property type="evidence" value="ECO:0007669"/>
    <property type="project" value="UniProtKB-SubCell"/>
</dbReference>
<keyword evidence="14" id="KW-0968">Cytoplasmic vesicle</keyword>
<evidence type="ECO:0000256" key="15">
    <source>
        <dbReference type="ARBA" id="ARBA00029428"/>
    </source>
</evidence>
<keyword evidence="9 22" id="KW-1133">Transmembrane helix</keyword>
<feature type="compositionally biased region" description="Polar residues" evidence="21">
    <location>
        <begin position="523"/>
        <end position="535"/>
    </location>
</feature>
<dbReference type="GO" id="GO:0005765">
    <property type="term" value="C:lysosomal membrane"/>
    <property type="evidence" value="ECO:0007669"/>
    <property type="project" value="TreeGrafter"/>
</dbReference>
<keyword evidence="7 23" id="KW-0732">Signal</keyword>